<feature type="region of interest" description="Disordered" evidence="1">
    <location>
        <begin position="1"/>
        <end position="46"/>
    </location>
</feature>
<dbReference type="PANTHER" id="PTHR16213:SF78">
    <property type="entry name" value="SELENOPROTEIN N"/>
    <property type="match status" value="1"/>
</dbReference>
<dbReference type="AlphaFoldDB" id="A0AAE1BEH4"/>
<keyword evidence="2" id="KW-0812">Transmembrane</keyword>
<dbReference type="GO" id="GO:0055074">
    <property type="term" value="P:calcium ion homeostasis"/>
    <property type="evidence" value="ECO:0007669"/>
    <property type="project" value="TreeGrafter"/>
</dbReference>
<feature type="compositionally biased region" description="Polar residues" evidence="1">
    <location>
        <begin position="1"/>
        <end position="11"/>
    </location>
</feature>
<evidence type="ECO:0000256" key="1">
    <source>
        <dbReference type="SAM" id="MobiDB-lite"/>
    </source>
</evidence>
<name>A0AAE1BEH4_9GAST</name>
<sequence length="465" mass="53087">MGSHVKQSSKNSDVHLHQRRGHVSRHQVNTDQQANQGSEKQCKKSTSGRSVKSSSITLTIPKWLYCYLPLIILALLLFTSAWISSILWNRVDNLVMQRTEMDGWEVVDLFGNFDTNGDFYLSFDEALPLIRLMSEFKEVLQGDYATQKNVTPDEHVIDIKANFSPLNISTMTKDWAHDINNNYSFHGLFQWQFPNVPHKEFPVSTFLNFLPNGIHSIPQPGTVYQIVSAPGNVYNVIPAMGRSTRHFPPQPSGKGQSIHSLLSMFHPRPFIIMRFPPQGAMGCIKAISNTHVHVIFRVHAEFQLNEPPRDPFWFSPAQFSGSLIMSRDGSSVEHFHLYVPAERNLNVDMEWLMEDNPEGMEVDIGYMPVMELVSRGHSRPSLMFGDKGNSDLSKADNEFEDVNPKDFEWDKQITEEAAREALELEFFPFKTVRYYNFSEAFERAGAEDKLVHSILLWGALDDQSC</sequence>
<proteinExistence type="predicted"/>
<accession>A0AAE1BEH4</accession>
<dbReference type="EMBL" id="JAWDGP010000016">
    <property type="protein sequence ID" value="KAK3804355.1"/>
    <property type="molecule type" value="Genomic_DNA"/>
</dbReference>
<dbReference type="PANTHER" id="PTHR16213">
    <property type="entry name" value="SELENOPROTEIN N"/>
    <property type="match status" value="1"/>
</dbReference>
<evidence type="ECO:0000256" key="2">
    <source>
        <dbReference type="SAM" id="Phobius"/>
    </source>
</evidence>
<gene>
    <name evidence="3" type="ORF">RRG08_059325</name>
</gene>
<protein>
    <submittedName>
        <fullName evidence="3">Uncharacterized protein</fullName>
    </submittedName>
</protein>
<reference evidence="3" key="1">
    <citation type="journal article" date="2023" name="G3 (Bethesda)">
        <title>A reference genome for the long-term kleptoplast-retaining sea slug Elysia crispata morphotype clarki.</title>
        <authorList>
            <person name="Eastman K.E."/>
            <person name="Pendleton A.L."/>
            <person name="Shaikh M.A."/>
            <person name="Suttiyut T."/>
            <person name="Ogas R."/>
            <person name="Tomko P."/>
            <person name="Gavelis G."/>
            <person name="Widhalm J.R."/>
            <person name="Wisecaver J.H."/>
        </authorList>
    </citation>
    <scope>NUCLEOTIDE SEQUENCE</scope>
    <source>
        <strain evidence="3">ECLA1</strain>
    </source>
</reference>
<feature type="transmembrane region" description="Helical" evidence="2">
    <location>
        <begin position="64"/>
        <end position="88"/>
    </location>
</feature>
<organism evidence="3 4">
    <name type="scientific">Elysia crispata</name>
    <name type="common">lettuce slug</name>
    <dbReference type="NCBI Taxonomy" id="231223"/>
    <lineage>
        <taxon>Eukaryota</taxon>
        <taxon>Metazoa</taxon>
        <taxon>Spiralia</taxon>
        <taxon>Lophotrochozoa</taxon>
        <taxon>Mollusca</taxon>
        <taxon>Gastropoda</taxon>
        <taxon>Heterobranchia</taxon>
        <taxon>Euthyneura</taxon>
        <taxon>Panpulmonata</taxon>
        <taxon>Sacoglossa</taxon>
        <taxon>Placobranchoidea</taxon>
        <taxon>Plakobranchidae</taxon>
        <taxon>Elysia</taxon>
    </lineage>
</organism>
<evidence type="ECO:0000313" key="3">
    <source>
        <dbReference type="EMBL" id="KAK3804355.1"/>
    </source>
</evidence>
<keyword evidence="4" id="KW-1185">Reference proteome</keyword>
<dbReference type="GO" id="GO:0005789">
    <property type="term" value="C:endoplasmic reticulum membrane"/>
    <property type="evidence" value="ECO:0007669"/>
    <property type="project" value="TreeGrafter"/>
</dbReference>
<keyword evidence="2" id="KW-1133">Transmembrane helix</keyword>
<keyword evidence="2" id="KW-0472">Membrane</keyword>
<comment type="caution">
    <text evidence="3">The sequence shown here is derived from an EMBL/GenBank/DDBJ whole genome shotgun (WGS) entry which is preliminary data.</text>
</comment>
<evidence type="ECO:0000313" key="4">
    <source>
        <dbReference type="Proteomes" id="UP001283361"/>
    </source>
</evidence>
<dbReference type="Proteomes" id="UP001283361">
    <property type="component" value="Unassembled WGS sequence"/>
</dbReference>
<feature type="compositionally biased region" description="Polar residues" evidence="1">
    <location>
        <begin position="26"/>
        <end position="39"/>
    </location>
</feature>